<dbReference type="InterPro" id="IPR006103">
    <property type="entry name" value="Glyco_hydro_2_cat"/>
</dbReference>
<comment type="similarity">
    <text evidence="1">Belongs to the glycosyl hydrolase 2 family.</text>
</comment>
<dbReference type="InterPro" id="IPR006102">
    <property type="entry name" value="Ig-like_GH2"/>
</dbReference>
<dbReference type="InterPro" id="IPR017853">
    <property type="entry name" value="GH"/>
</dbReference>
<organism evidence="8 9">
    <name type="scientific">Victivallis vadensis</name>
    <dbReference type="NCBI Taxonomy" id="172901"/>
    <lineage>
        <taxon>Bacteria</taxon>
        <taxon>Pseudomonadati</taxon>
        <taxon>Lentisphaerota</taxon>
        <taxon>Lentisphaeria</taxon>
        <taxon>Victivallales</taxon>
        <taxon>Victivallaceae</taxon>
        <taxon>Victivallis</taxon>
    </lineage>
</organism>
<dbReference type="GO" id="GO:0004553">
    <property type="term" value="F:hydrolase activity, hydrolyzing O-glycosyl compounds"/>
    <property type="evidence" value="ECO:0007669"/>
    <property type="project" value="InterPro"/>
</dbReference>
<dbReference type="Proteomes" id="UP000245959">
    <property type="component" value="Unassembled WGS sequence"/>
</dbReference>
<dbReference type="PANTHER" id="PTHR42732">
    <property type="entry name" value="BETA-GALACTOSIDASE"/>
    <property type="match status" value="1"/>
</dbReference>
<name>A0A2U1B760_9BACT</name>
<dbReference type="InterPro" id="IPR036156">
    <property type="entry name" value="Beta-gal/glucu_dom_sf"/>
</dbReference>
<feature type="domain" description="Beta-mannosidase-like galactose-binding" evidence="7">
    <location>
        <begin position="123"/>
        <end position="193"/>
    </location>
</feature>
<evidence type="ECO:0000256" key="4">
    <source>
        <dbReference type="SAM" id="SignalP"/>
    </source>
</evidence>
<evidence type="ECO:0000259" key="7">
    <source>
        <dbReference type="Pfam" id="PF22666"/>
    </source>
</evidence>
<evidence type="ECO:0000259" key="5">
    <source>
        <dbReference type="Pfam" id="PF00703"/>
    </source>
</evidence>
<keyword evidence="2" id="KW-0378">Hydrolase</keyword>
<dbReference type="InterPro" id="IPR008979">
    <property type="entry name" value="Galactose-bd-like_sf"/>
</dbReference>
<dbReference type="SUPFAM" id="SSF49785">
    <property type="entry name" value="Galactose-binding domain-like"/>
    <property type="match status" value="1"/>
</dbReference>
<keyword evidence="3" id="KW-0326">Glycosidase</keyword>
<feature type="domain" description="Glycoside hydrolase family 2 catalytic" evidence="6">
    <location>
        <begin position="346"/>
        <end position="498"/>
    </location>
</feature>
<protein>
    <submittedName>
        <fullName evidence="8">Beta-galactosidase</fullName>
    </submittedName>
</protein>
<dbReference type="EMBL" id="QEKH01000006">
    <property type="protein sequence ID" value="PVY44519.1"/>
    <property type="molecule type" value="Genomic_DNA"/>
</dbReference>
<keyword evidence="9" id="KW-1185">Reference proteome</keyword>
<dbReference type="SUPFAM" id="SSF51445">
    <property type="entry name" value="(Trans)glycosidases"/>
    <property type="match status" value="1"/>
</dbReference>
<dbReference type="SUPFAM" id="SSF49303">
    <property type="entry name" value="beta-Galactosidase/glucuronidase domain"/>
    <property type="match status" value="1"/>
</dbReference>
<dbReference type="GO" id="GO:0005975">
    <property type="term" value="P:carbohydrate metabolic process"/>
    <property type="evidence" value="ECO:0007669"/>
    <property type="project" value="InterPro"/>
</dbReference>
<comment type="caution">
    <text evidence="8">The sequence shown here is derived from an EMBL/GenBank/DDBJ whole genome shotgun (WGS) entry which is preliminary data.</text>
</comment>
<feature type="domain" description="Glycoside hydrolase family 2 immunoglobulin-like beta-sandwich" evidence="5">
    <location>
        <begin position="236"/>
        <end position="343"/>
    </location>
</feature>
<accession>A0A2U1B760</accession>
<evidence type="ECO:0000313" key="8">
    <source>
        <dbReference type="EMBL" id="PVY44519.1"/>
    </source>
</evidence>
<dbReference type="InterPro" id="IPR013783">
    <property type="entry name" value="Ig-like_fold"/>
</dbReference>
<dbReference type="Pfam" id="PF02836">
    <property type="entry name" value="Glyco_hydro_2_C"/>
    <property type="match status" value="1"/>
</dbReference>
<evidence type="ECO:0000259" key="6">
    <source>
        <dbReference type="Pfam" id="PF02836"/>
    </source>
</evidence>
<gene>
    <name evidence="8" type="ORF">C8D82_10636</name>
</gene>
<sequence length="1371" mass="151513">MTHKTASLACFAALLTAAAELPPYLPAPHQYRRAETVPAAELVLPDGKRQLGDFIRQRSLNGVWKCSGLETSAEPIPADAGRDRRYAAPEFDDSGWDDIAVPLNWYLKYPEKQTTVTPYVRGYYRTIFTLTPEELDNRRVMLNFDVVGYDAEVFLNGVKVGGHHGDFTPFRLDATEAAKPGKNVLAVRVLSDNGPTFGVQRKVAHTYGSQWAIHNIKGGIWQDVTLSLEPQLRAERLTVIPDLASSSVSVDCRVVNPGTQPVTVSPTGRVVSAMKQDAGSITGETVLPHLTLKPGVNEFTLTVPLKNPRRWGIASPYLYHFLLTLSGGDGEIVSAASARFGFREFRIADGRFLLNGEPVYLFGENIPAVAYGGTGASAAEMERKLESFLLGYLNHGYVMVRNAHMPIVPKALEIADECGIMIYNEWGWCFTNTIDPDAFARVNSRELEEFFHATGNHPSVTMWSLGNEVIHRNLPQVVREMDRQVALIRALDKQKRPVGSFSASGSWPSYGEERLDTDFLDIHSYTALSQPWTRLPEELETLRQGMLRIYGEKERLSRPLVSWENVGFSWGIYPDPKFRAGFLRDYLEYASRPTNWANPNGIGFTGCVPLFKAVGPDFARWAQVRYGRRIFELYRLNPHFTGFAPWFSNPGLAAATLWNQPLLPSLHTDNLLFPGNLFSGRATPWTLTVHNAGNRVCRNLTCDVEMVAEKDGKTTPVTSFETDCPAPQQRRSAEVALTLPTLEPGHYQMRLTLRENGRTVGRNYYDTFVQDPAVLTRTVQAKQPVFLLDTGAPGNVAAMARILDAHRITFRKVASIAELQEPGLLIVPPEIAEGQQLKLADSPELNRFLSELGGTLLVMEQKNIKSTFPGGLALSTAANTFADLVLPQHPVFRGLDYRNFDTWNNAANGDTVNNSLLPFTRNAVAAKGPMLGKLDIGMALAEAAEGKGLLLLSQLNAAASRDSDSAAATYLANLLDYASGAVSRREDVQLLAEAGSNRYHATPENLVFLDLSAKANAGFRDETANDGEGGWTDQGQQDFRIMPTGIQEAGGIRFRILDPERNGGKSCLVLRGSERPRFPAAIREIPVGQKFSRLFFLHTAAWGGQGKAGAYRIRYADGTSIDYPLEGGVNIGDWWYPRRLPEAKNGIVRPNGDGHEVATWVAEWENPKTDVEIRSIDFLSATEARGSEIDWLPTGTPVPVLVAVTGEKPGEKLLNLTAPERLRHAGGTMEVGSTVPGKITAADFGKDNTLTVEFADSPAGEVPAALLVYDKTGAAGPYRYLTFLAKSATDETVQFLFPRDDWQANLCGEVALKGDGRWHKYRLDIETGMKNTGGFTFERQRGELFLYYRSMRLPDIHRPAMKFELKEIILE</sequence>
<evidence type="ECO:0000256" key="1">
    <source>
        <dbReference type="ARBA" id="ARBA00007401"/>
    </source>
</evidence>
<evidence type="ECO:0000256" key="2">
    <source>
        <dbReference type="ARBA" id="ARBA00022801"/>
    </source>
</evidence>
<dbReference type="GeneID" id="78294473"/>
<evidence type="ECO:0000256" key="3">
    <source>
        <dbReference type="ARBA" id="ARBA00023295"/>
    </source>
</evidence>
<dbReference type="InterPro" id="IPR054593">
    <property type="entry name" value="Beta-mannosidase-like_N2"/>
</dbReference>
<keyword evidence="4" id="KW-0732">Signal</keyword>
<reference evidence="8 9" key="1">
    <citation type="submission" date="2018-04" db="EMBL/GenBank/DDBJ databases">
        <title>Genomic Encyclopedia of Type Strains, Phase IV (KMG-IV): sequencing the most valuable type-strain genomes for metagenomic binning, comparative biology and taxonomic classification.</title>
        <authorList>
            <person name="Goeker M."/>
        </authorList>
    </citation>
    <scope>NUCLEOTIDE SEQUENCE [LARGE SCALE GENOMIC DNA]</scope>
    <source>
        <strain evidence="8 9">DSM 14823</strain>
    </source>
</reference>
<proteinExistence type="inferred from homology"/>
<dbReference type="Pfam" id="PF22666">
    <property type="entry name" value="Glyco_hydro_2_N2"/>
    <property type="match status" value="1"/>
</dbReference>
<dbReference type="PANTHER" id="PTHR42732:SF1">
    <property type="entry name" value="BETA-MANNOSIDASE"/>
    <property type="match status" value="1"/>
</dbReference>
<dbReference type="Gene3D" id="2.60.120.260">
    <property type="entry name" value="Galactose-binding domain-like"/>
    <property type="match status" value="1"/>
</dbReference>
<feature type="signal peptide" evidence="4">
    <location>
        <begin position="1"/>
        <end position="19"/>
    </location>
</feature>
<dbReference type="Pfam" id="PF00703">
    <property type="entry name" value="Glyco_hydro_2"/>
    <property type="match status" value="1"/>
</dbReference>
<dbReference type="Gene3D" id="3.20.20.80">
    <property type="entry name" value="Glycosidases"/>
    <property type="match status" value="1"/>
</dbReference>
<evidence type="ECO:0000313" key="9">
    <source>
        <dbReference type="Proteomes" id="UP000245959"/>
    </source>
</evidence>
<dbReference type="Gene3D" id="2.60.40.10">
    <property type="entry name" value="Immunoglobulins"/>
    <property type="match status" value="1"/>
</dbReference>
<dbReference type="OrthoDB" id="9758603at2"/>
<dbReference type="InterPro" id="IPR051913">
    <property type="entry name" value="GH2_Domain-Containing"/>
</dbReference>
<dbReference type="RefSeq" id="WP_116883154.1">
    <property type="nucleotide sequence ID" value="NZ_CABMMC010000005.1"/>
</dbReference>
<feature type="chain" id="PRO_5015667985" evidence="4">
    <location>
        <begin position="20"/>
        <end position="1371"/>
    </location>
</feature>